<keyword evidence="1" id="KW-1133">Transmembrane helix</keyword>
<feature type="transmembrane region" description="Helical" evidence="1">
    <location>
        <begin position="6"/>
        <end position="25"/>
    </location>
</feature>
<feature type="transmembrane region" description="Helical" evidence="1">
    <location>
        <begin position="46"/>
        <end position="63"/>
    </location>
</feature>
<accession>A0A0B6Z4G7</accession>
<keyword evidence="1" id="KW-0812">Transmembrane</keyword>
<feature type="non-terminal residue" evidence="2">
    <location>
        <position position="154"/>
    </location>
</feature>
<organism evidence="2">
    <name type="scientific">Arion vulgaris</name>
    <dbReference type="NCBI Taxonomy" id="1028688"/>
    <lineage>
        <taxon>Eukaryota</taxon>
        <taxon>Metazoa</taxon>
        <taxon>Spiralia</taxon>
        <taxon>Lophotrochozoa</taxon>
        <taxon>Mollusca</taxon>
        <taxon>Gastropoda</taxon>
        <taxon>Heterobranchia</taxon>
        <taxon>Euthyneura</taxon>
        <taxon>Panpulmonata</taxon>
        <taxon>Eupulmonata</taxon>
        <taxon>Stylommatophora</taxon>
        <taxon>Helicina</taxon>
        <taxon>Arionoidea</taxon>
        <taxon>Arionidae</taxon>
        <taxon>Arion</taxon>
    </lineage>
</organism>
<evidence type="ECO:0000313" key="2">
    <source>
        <dbReference type="EMBL" id="CEK63272.1"/>
    </source>
</evidence>
<gene>
    <name evidence="2" type="primary">ORF47749</name>
</gene>
<evidence type="ECO:0000256" key="1">
    <source>
        <dbReference type="SAM" id="Phobius"/>
    </source>
</evidence>
<dbReference type="AlphaFoldDB" id="A0A0B6Z4G7"/>
<proteinExistence type="predicted"/>
<feature type="non-terminal residue" evidence="2">
    <location>
        <position position="1"/>
    </location>
</feature>
<protein>
    <submittedName>
        <fullName evidence="2">Uncharacterized protein</fullName>
    </submittedName>
</protein>
<feature type="transmembrane region" description="Helical" evidence="1">
    <location>
        <begin position="105"/>
        <end position="125"/>
    </location>
</feature>
<keyword evidence="1" id="KW-0472">Membrane</keyword>
<feature type="transmembrane region" description="Helical" evidence="1">
    <location>
        <begin position="75"/>
        <end position="93"/>
    </location>
</feature>
<dbReference type="EMBL" id="HACG01016407">
    <property type="protein sequence ID" value="CEK63272.1"/>
    <property type="molecule type" value="Transcribed_RNA"/>
</dbReference>
<reference evidence="2" key="1">
    <citation type="submission" date="2014-12" db="EMBL/GenBank/DDBJ databases">
        <title>Insight into the proteome of Arion vulgaris.</title>
        <authorList>
            <person name="Aradska J."/>
            <person name="Bulat T."/>
            <person name="Smidak R."/>
            <person name="Sarate P."/>
            <person name="Gangsoo J."/>
            <person name="Sialana F."/>
            <person name="Bilban M."/>
            <person name="Lubec G."/>
        </authorList>
    </citation>
    <scope>NUCLEOTIDE SEQUENCE</scope>
    <source>
        <tissue evidence="2">Skin</tissue>
    </source>
</reference>
<name>A0A0B6Z4G7_9EUPU</name>
<sequence>QISSDMSNIYILLSNIIFITCLCFVQKKKKDEVYFEEQNISQIVMYIFLWCRNINIILCIFYKQDQRIHSDPDIIHYYEYTDCIQQIIIYIMVDDVGAAVMSMQLQCGCSCFIVIAAVSILMQLFHCQYSCFNISAGVSLSVQLFHCQCSGFNI</sequence>